<dbReference type="PANTHER" id="PTHR47843">
    <property type="entry name" value="BTB DOMAIN-CONTAINING PROTEIN-RELATED"/>
    <property type="match status" value="1"/>
</dbReference>
<evidence type="ECO:0000313" key="3">
    <source>
        <dbReference type="Proteomes" id="UP000226192"/>
    </source>
</evidence>
<reference evidence="2 3" key="1">
    <citation type="submission" date="2017-06" db="EMBL/GenBank/DDBJ databases">
        <title>Ant-infecting Ophiocordyceps genomes reveal a high diversity of potential behavioral manipulation genes and a possible major role for enterotoxins.</title>
        <authorList>
            <person name="De Bekker C."/>
            <person name="Evans H.C."/>
            <person name="Brachmann A."/>
            <person name="Hughes D.P."/>
        </authorList>
    </citation>
    <scope>NUCLEOTIDE SEQUENCE [LARGE SCALE GENOMIC DNA]</scope>
    <source>
        <strain evidence="2 3">Map64</strain>
    </source>
</reference>
<comment type="caution">
    <text evidence="2">The sequence shown here is derived from an EMBL/GenBank/DDBJ whole genome shotgun (WGS) entry which is preliminary data.</text>
</comment>
<dbReference type="Gene3D" id="3.30.710.10">
    <property type="entry name" value="Potassium Channel Kv1.1, Chain A"/>
    <property type="match status" value="1"/>
</dbReference>
<dbReference type="InterPro" id="IPR011333">
    <property type="entry name" value="SKP1/BTB/POZ_sf"/>
</dbReference>
<dbReference type="InterPro" id="IPR000210">
    <property type="entry name" value="BTB/POZ_dom"/>
</dbReference>
<accession>A0A2C5XTK8</accession>
<evidence type="ECO:0000313" key="2">
    <source>
        <dbReference type="EMBL" id="PHH58776.1"/>
    </source>
</evidence>
<dbReference type="OrthoDB" id="9997739at2759"/>
<name>A0A2C5XTK8_9HYPO</name>
<protein>
    <recommendedName>
        <fullName evidence="1">BTB domain-containing protein</fullName>
    </recommendedName>
</protein>
<feature type="domain" description="BTB" evidence="1">
    <location>
        <begin position="13"/>
        <end position="82"/>
    </location>
</feature>
<dbReference type="Proteomes" id="UP000226192">
    <property type="component" value="Unassembled WGS sequence"/>
</dbReference>
<dbReference type="PROSITE" id="PS50097">
    <property type="entry name" value="BTB"/>
    <property type="match status" value="1"/>
</dbReference>
<dbReference type="SUPFAM" id="SSF54695">
    <property type="entry name" value="POZ domain"/>
    <property type="match status" value="1"/>
</dbReference>
<keyword evidence="3" id="KW-1185">Reference proteome</keyword>
<dbReference type="EMBL" id="NJET01000306">
    <property type="protein sequence ID" value="PHH58776.1"/>
    <property type="molecule type" value="Genomic_DNA"/>
</dbReference>
<dbReference type="AlphaFoldDB" id="A0A2C5XTK8"/>
<sequence length="295" mass="33433">MERLSKKAVAASKPFKFIVGPSQAEFTIHSSLVAHQSPALEALVNGDFKESSDFCVKWDDIDDIVFSSFWQFAYTGDYDTPELIPPATAASNTQDSEANLPNVQLAEGFATWVDSEHTPAAEEFSIEIGGDDWPPEPRSFGKGEKNGRDDFNSIICEHDSKKAFWEDFQDAWKYPSEPSEVDMTLKDSASPLVHHAKVYTFADRYAIMSLMKFSCNKLHQTLVHLELHEENCKDVVELVRFVSEEPVPDQLRDLVAHYATCVVEHLWKLEEFQHLVSNDSFFCKALIGSMLLRFK</sequence>
<dbReference type="PANTHER" id="PTHR47843:SF2">
    <property type="entry name" value="BTB DOMAIN-CONTAINING PROTEIN"/>
    <property type="match status" value="1"/>
</dbReference>
<organism evidence="2 3">
    <name type="scientific">Ophiocordyceps australis</name>
    <dbReference type="NCBI Taxonomy" id="1399860"/>
    <lineage>
        <taxon>Eukaryota</taxon>
        <taxon>Fungi</taxon>
        <taxon>Dikarya</taxon>
        <taxon>Ascomycota</taxon>
        <taxon>Pezizomycotina</taxon>
        <taxon>Sordariomycetes</taxon>
        <taxon>Hypocreomycetidae</taxon>
        <taxon>Hypocreales</taxon>
        <taxon>Ophiocordycipitaceae</taxon>
        <taxon>Ophiocordyceps</taxon>
    </lineage>
</organism>
<proteinExistence type="predicted"/>
<dbReference type="STRING" id="1399860.A0A2C5XTK8"/>
<gene>
    <name evidence="2" type="ORF">CDD81_4588</name>
</gene>
<evidence type="ECO:0000259" key="1">
    <source>
        <dbReference type="PROSITE" id="PS50097"/>
    </source>
</evidence>